<dbReference type="EMBL" id="MFKO01000002">
    <property type="protein sequence ID" value="OGG41789.1"/>
    <property type="molecule type" value="Genomic_DNA"/>
</dbReference>
<evidence type="ECO:0000313" key="1">
    <source>
        <dbReference type="EMBL" id="OGG41789.1"/>
    </source>
</evidence>
<sequence length="103" mass="11500">MIHVYVQIIDVPPGFAPPEIREQWKKIVLPVITESEMATNPPNTRYGVDAANVGGFTVSRPRAVAALTKRGRSEAAGFWTGFPFGPYLQFRKDVCRVIRVVSR</sequence>
<dbReference type="Proteomes" id="UP000176322">
    <property type="component" value="Unassembled WGS sequence"/>
</dbReference>
<organism evidence="1 2">
    <name type="scientific">Candidatus Kaiserbacteria bacterium RIFCSPHIGHO2_01_FULL_46_22</name>
    <dbReference type="NCBI Taxonomy" id="1798475"/>
    <lineage>
        <taxon>Bacteria</taxon>
        <taxon>Candidatus Kaiseribacteriota</taxon>
    </lineage>
</organism>
<accession>A0A1F6BXW2</accession>
<evidence type="ECO:0000313" key="2">
    <source>
        <dbReference type="Proteomes" id="UP000176322"/>
    </source>
</evidence>
<name>A0A1F6BXW2_9BACT</name>
<protein>
    <submittedName>
        <fullName evidence="1">Uncharacterized protein</fullName>
    </submittedName>
</protein>
<proteinExistence type="predicted"/>
<dbReference type="AlphaFoldDB" id="A0A1F6BXW2"/>
<reference evidence="1 2" key="1">
    <citation type="journal article" date="2016" name="Nat. Commun.">
        <title>Thousands of microbial genomes shed light on interconnected biogeochemical processes in an aquifer system.</title>
        <authorList>
            <person name="Anantharaman K."/>
            <person name="Brown C.T."/>
            <person name="Hug L.A."/>
            <person name="Sharon I."/>
            <person name="Castelle C.J."/>
            <person name="Probst A.J."/>
            <person name="Thomas B.C."/>
            <person name="Singh A."/>
            <person name="Wilkins M.J."/>
            <person name="Karaoz U."/>
            <person name="Brodie E.L."/>
            <person name="Williams K.H."/>
            <person name="Hubbard S.S."/>
            <person name="Banfield J.F."/>
        </authorList>
    </citation>
    <scope>NUCLEOTIDE SEQUENCE [LARGE SCALE GENOMIC DNA]</scope>
</reference>
<gene>
    <name evidence="1" type="ORF">A2837_01070</name>
</gene>
<comment type="caution">
    <text evidence="1">The sequence shown here is derived from an EMBL/GenBank/DDBJ whole genome shotgun (WGS) entry which is preliminary data.</text>
</comment>